<dbReference type="CDD" id="cd02980">
    <property type="entry name" value="TRX_Fd_family"/>
    <property type="match status" value="1"/>
</dbReference>
<proteinExistence type="predicted"/>
<dbReference type="Proteomes" id="UP000321301">
    <property type="component" value="Unassembled WGS sequence"/>
</dbReference>
<accession>A0A512CDN2</accession>
<dbReference type="Gene3D" id="3.40.30.10">
    <property type="entry name" value="Glutaredoxin"/>
    <property type="match status" value="1"/>
</dbReference>
<organism evidence="1 2">
    <name type="scientific">Cyclobacterium qasimii</name>
    <dbReference type="NCBI Taxonomy" id="1350429"/>
    <lineage>
        <taxon>Bacteria</taxon>
        <taxon>Pseudomonadati</taxon>
        <taxon>Bacteroidota</taxon>
        <taxon>Cytophagia</taxon>
        <taxon>Cytophagales</taxon>
        <taxon>Cyclobacteriaceae</taxon>
        <taxon>Cyclobacterium</taxon>
    </lineage>
</organism>
<comment type="caution">
    <text evidence="1">The sequence shown here is derived from an EMBL/GenBank/DDBJ whole genome shotgun (WGS) entry which is preliminary data.</text>
</comment>
<gene>
    <name evidence="1" type="ORF">CQA01_28520</name>
</gene>
<dbReference type="RefSeq" id="WP_146948030.1">
    <property type="nucleotide sequence ID" value="NZ_BJYV01000014.1"/>
</dbReference>
<dbReference type="Pfam" id="PF01257">
    <property type="entry name" value="2Fe-2S_thioredx"/>
    <property type="match status" value="1"/>
</dbReference>
<sequence length="83" mass="9382">MKPRRKFIFVCNGKDCKKNDAKSFSEAIKNTIKEGDFRGNFKMVKSKCMDCCKSGPVAVFNNELIKKGDHEKLALLLKGDLPQ</sequence>
<reference evidence="1 2" key="1">
    <citation type="submission" date="2019-07" db="EMBL/GenBank/DDBJ databases">
        <title>Whole genome shotgun sequence of Cyclobacterium qasimii NBRC 106168.</title>
        <authorList>
            <person name="Hosoyama A."/>
            <person name="Uohara A."/>
            <person name="Ohji S."/>
            <person name="Ichikawa N."/>
        </authorList>
    </citation>
    <scope>NUCLEOTIDE SEQUENCE [LARGE SCALE GENOMIC DNA]</scope>
    <source>
        <strain evidence="1 2">NBRC 106168</strain>
    </source>
</reference>
<evidence type="ECO:0000313" key="2">
    <source>
        <dbReference type="Proteomes" id="UP000321301"/>
    </source>
</evidence>
<dbReference type="EMBL" id="BJYV01000014">
    <property type="protein sequence ID" value="GEO22318.1"/>
    <property type="molecule type" value="Genomic_DNA"/>
</dbReference>
<name>A0A512CDN2_9BACT</name>
<keyword evidence="2" id="KW-1185">Reference proteome</keyword>
<evidence type="ECO:0000313" key="1">
    <source>
        <dbReference type="EMBL" id="GEO22318.1"/>
    </source>
</evidence>
<dbReference type="SUPFAM" id="SSF52833">
    <property type="entry name" value="Thioredoxin-like"/>
    <property type="match status" value="1"/>
</dbReference>
<dbReference type="AlphaFoldDB" id="A0A512CDN2"/>
<protein>
    <recommendedName>
        <fullName evidence="3">NADH dehydrogenase</fullName>
    </recommendedName>
</protein>
<dbReference type="InterPro" id="IPR036249">
    <property type="entry name" value="Thioredoxin-like_sf"/>
</dbReference>
<evidence type="ECO:0008006" key="3">
    <source>
        <dbReference type="Google" id="ProtNLM"/>
    </source>
</evidence>